<dbReference type="Pfam" id="PF09353">
    <property type="entry name" value="DUF1995"/>
    <property type="match status" value="1"/>
</dbReference>
<evidence type="ECO:0000313" key="2">
    <source>
        <dbReference type="EMBL" id="EEH60800.1"/>
    </source>
</evidence>
<organism evidence="3">
    <name type="scientific">Micromonas pusilla (strain CCMP1545)</name>
    <name type="common">Picoplanktonic green alga</name>
    <dbReference type="NCBI Taxonomy" id="564608"/>
    <lineage>
        <taxon>Eukaryota</taxon>
        <taxon>Viridiplantae</taxon>
        <taxon>Chlorophyta</taxon>
        <taxon>Mamiellophyceae</taxon>
        <taxon>Mamiellales</taxon>
        <taxon>Mamiellaceae</taxon>
        <taxon>Micromonas</taxon>
    </lineage>
</organism>
<dbReference type="OrthoDB" id="5696at2759"/>
<dbReference type="InterPro" id="IPR018962">
    <property type="entry name" value="DUF1995"/>
</dbReference>
<dbReference type="AlphaFoldDB" id="C1MHT5"/>
<proteinExistence type="predicted"/>
<dbReference type="STRING" id="564608.C1MHT5"/>
<keyword evidence="3" id="KW-1185">Reference proteome</keyword>
<dbReference type="OMA" id="PELKFMP"/>
<dbReference type="EMBL" id="GG663735">
    <property type="protein sequence ID" value="EEH60800.1"/>
    <property type="molecule type" value="Genomic_DNA"/>
</dbReference>
<dbReference type="InterPro" id="IPR053021">
    <property type="entry name" value="Chloroplast_ADK"/>
</dbReference>
<name>C1MHT5_MICPC</name>
<evidence type="ECO:0000259" key="1">
    <source>
        <dbReference type="Pfam" id="PF09353"/>
    </source>
</evidence>
<dbReference type="RefSeq" id="XP_003055548.1">
    <property type="nucleotide sequence ID" value="XM_003055502.1"/>
</dbReference>
<sequence>MNDDGTLKFDDDELPDNLFDAVNTAAIATDEAIAQGSLGNLVELRIPELWDPISGNVMAEAGDQLKVWEITREYTRALCERLGPDARVKAVFPDAGAAAMLAARWPDAPFAIASANDRKLYDDADEVLVFAAPDPPSLESVMKASKIANENGAAVVLINPRLASGDAGLGLNFRRMRENFLGRMTVVYALQPLPWCNGSIFKRFPGQWRLYLEDEARPGRFKLVKESYQRLAGDELDDVVMAEFRPKGEDGEEIEAGAVEKVFGIVASMQRFMNSLR</sequence>
<dbReference type="KEGG" id="mpp:MICPUCDRAFT_12674"/>
<protein>
    <submittedName>
        <fullName evidence="2">Predicted protein</fullName>
    </submittedName>
</protein>
<gene>
    <name evidence="2" type="ORF">MICPUCDRAFT_12674</name>
</gene>
<dbReference type="GeneID" id="9681247"/>
<accession>C1MHT5</accession>
<dbReference type="Proteomes" id="UP000001876">
    <property type="component" value="Unassembled WGS sequence"/>
</dbReference>
<feature type="domain" description="DUF1995" evidence="1">
    <location>
        <begin position="15"/>
        <end position="237"/>
    </location>
</feature>
<reference evidence="2 3" key="1">
    <citation type="journal article" date="2009" name="Science">
        <title>Green evolution and dynamic adaptations revealed by genomes of the marine picoeukaryotes Micromonas.</title>
        <authorList>
            <person name="Worden A.Z."/>
            <person name="Lee J.H."/>
            <person name="Mock T."/>
            <person name="Rouze P."/>
            <person name="Simmons M.P."/>
            <person name="Aerts A.L."/>
            <person name="Allen A.E."/>
            <person name="Cuvelier M.L."/>
            <person name="Derelle E."/>
            <person name="Everett M.V."/>
            <person name="Foulon E."/>
            <person name="Grimwood J."/>
            <person name="Gundlach H."/>
            <person name="Henrissat B."/>
            <person name="Napoli C."/>
            <person name="McDonald S.M."/>
            <person name="Parker M.S."/>
            <person name="Rombauts S."/>
            <person name="Salamov A."/>
            <person name="Von Dassow P."/>
            <person name="Badger J.H."/>
            <person name="Coutinho P.M."/>
            <person name="Demir E."/>
            <person name="Dubchak I."/>
            <person name="Gentemann C."/>
            <person name="Eikrem W."/>
            <person name="Gready J.E."/>
            <person name="John U."/>
            <person name="Lanier W."/>
            <person name="Lindquist E.A."/>
            <person name="Lucas S."/>
            <person name="Mayer K.F."/>
            <person name="Moreau H."/>
            <person name="Not F."/>
            <person name="Otillar R."/>
            <person name="Panaud O."/>
            <person name="Pangilinan J."/>
            <person name="Paulsen I."/>
            <person name="Piegu B."/>
            <person name="Poliakov A."/>
            <person name="Robbens S."/>
            <person name="Schmutz J."/>
            <person name="Toulza E."/>
            <person name="Wyss T."/>
            <person name="Zelensky A."/>
            <person name="Zhou K."/>
            <person name="Armbrust E.V."/>
            <person name="Bhattacharya D."/>
            <person name="Goodenough U.W."/>
            <person name="Van de Peer Y."/>
            <person name="Grigoriev I.V."/>
        </authorList>
    </citation>
    <scope>NUCLEOTIDE SEQUENCE [LARGE SCALE GENOMIC DNA]</scope>
    <source>
        <strain evidence="2 3">CCMP1545</strain>
    </source>
</reference>
<evidence type="ECO:0000313" key="3">
    <source>
        <dbReference type="Proteomes" id="UP000001876"/>
    </source>
</evidence>
<dbReference type="eggNOG" id="ENOG502QRI3">
    <property type="taxonomic scope" value="Eukaryota"/>
</dbReference>
<dbReference type="PANTHER" id="PTHR35509">
    <property type="entry name" value="DOMAIN PROTEIN, PUTATIVE (DUF1995)-RELATED"/>
    <property type="match status" value="1"/>
</dbReference>
<dbReference type="PANTHER" id="PTHR35509:SF1">
    <property type="entry name" value="DOMAIN PROTEIN, PUTATIVE (DUF1995)-RELATED"/>
    <property type="match status" value="1"/>
</dbReference>